<sequence>MRFVFGSGREETQVLAAKHDLHLHRRRVGTTAVTSSRCGDGLRLIGFKSCSFFPLILVIWGLGIDQERPGWYHYEKLTDLLGDGIFSVDGEKWLHQRKVASYEIGTKTVRDFSLEVFKSNAVKLTVVVSKTAMSNNAVDFQTLDTIYGTYEEGTQFSNAFDEASATLYQYVDVLSKIKRFLNNGS</sequence>
<dbReference type="AlphaFoldDB" id="A0AAQ3NND1"/>
<comment type="similarity">
    <text evidence="2">Belongs to the cytochrome P450 family.</text>
</comment>
<dbReference type="EMBL" id="CP144697">
    <property type="protein sequence ID" value="WVZ13635.1"/>
    <property type="molecule type" value="Genomic_DNA"/>
</dbReference>
<name>A0AAQ3NND1_VIGMU</name>
<evidence type="ECO:0000256" key="1">
    <source>
        <dbReference type="ARBA" id="ARBA00001971"/>
    </source>
</evidence>
<evidence type="ECO:0000313" key="8">
    <source>
        <dbReference type="EMBL" id="WVZ13635.1"/>
    </source>
</evidence>
<keyword evidence="7" id="KW-0503">Monooxygenase</keyword>
<dbReference type="PANTHER" id="PTHR24296">
    <property type="entry name" value="CYTOCHROME P450"/>
    <property type="match status" value="1"/>
</dbReference>
<evidence type="ECO:0000256" key="2">
    <source>
        <dbReference type="ARBA" id="ARBA00010617"/>
    </source>
</evidence>
<evidence type="ECO:0000256" key="6">
    <source>
        <dbReference type="ARBA" id="ARBA00023004"/>
    </source>
</evidence>
<keyword evidence="6" id="KW-0408">Iron</keyword>
<keyword evidence="4" id="KW-0479">Metal-binding</keyword>
<reference evidence="8 9" key="1">
    <citation type="journal article" date="2023" name="Life. Sci Alliance">
        <title>Evolutionary insights into 3D genome organization and epigenetic landscape of Vigna mungo.</title>
        <authorList>
            <person name="Junaid A."/>
            <person name="Singh B."/>
            <person name="Bhatia S."/>
        </authorList>
    </citation>
    <scope>NUCLEOTIDE SEQUENCE [LARGE SCALE GENOMIC DNA]</scope>
    <source>
        <strain evidence="8">Urdbean</strain>
    </source>
</reference>
<protein>
    <submittedName>
        <fullName evidence="8">Uncharacterized protein</fullName>
    </submittedName>
</protein>
<evidence type="ECO:0000256" key="3">
    <source>
        <dbReference type="ARBA" id="ARBA00022617"/>
    </source>
</evidence>
<evidence type="ECO:0000313" key="9">
    <source>
        <dbReference type="Proteomes" id="UP001374535"/>
    </source>
</evidence>
<comment type="cofactor">
    <cofactor evidence="1">
        <name>heme</name>
        <dbReference type="ChEBI" id="CHEBI:30413"/>
    </cofactor>
</comment>
<accession>A0AAQ3NND1</accession>
<keyword evidence="5" id="KW-0560">Oxidoreductase</keyword>
<evidence type="ECO:0000256" key="5">
    <source>
        <dbReference type="ARBA" id="ARBA00023002"/>
    </source>
</evidence>
<organism evidence="8 9">
    <name type="scientific">Vigna mungo</name>
    <name type="common">Black gram</name>
    <name type="synonym">Phaseolus mungo</name>
    <dbReference type="NCBI Taxonomy" id="3915"/>
    <lineage>
        <taxon>Eukaryota</taxon>
        <taxon>Viridiplantae</taxon>
        <taxon>Streptophyta</taxon>
        <taxon>Embryophyta</taxon>
        <taxon>Tracheophyta</taxon>
        <taxon>Spermatophyta</taxon>
        <taxon>Magnoliopsida</taxon>
        <taxon>eudicotyledons</taxon>
        <taxon>Gunneridae</taxon>
        <taxon>Pentapetalae</taxon>
        <taxon>rosids</taxon>
        <taxon>fabids</taxon>
        <taxon>Fabales</taxon>
        <taxon>Fabaceae</taxon>
        <taxon>Papilionoideae</taxon>
        <taxon>50 kb inversion clade</taxon>
        <taxon>NPAAA clade</taxon>
        <taxon>indigoferoid/millettioid clade</taxon>
        <taxon>Phaseoleae</taxon>
        <taxon>Vigna</taxon>
    </lineage>
</organism>
<proteinExistence type="inferred from homology"/>
<dbReference type="GO" id="GO:0005506">
    <property type="term" value="F:iron ion binding"/>
    <property type="evidence" value="ECO:0007669"/>
    <property type="project" value="InterPro"/>
</dbReference>
<keyword evidence="9" id="KW-1185">Reference proteome</keyword>
<evidence type="ECO:0000256" key="7">
    <source>
        <dbReference type="ARBA" id="ARBA00023033"/>
    </source>
</evidence>
<keyword evidence="3" id="KW-0349">Heme</keyword>
<dbReference type="InterPro" id="IPR036396">
    <property type="entry name" value="Cyt_P450_sf"/>
</dbReference>
<dbReference type="Gene3D" id="1.10.630.10">
    <property type="entry name" value="Cytochrome P450"/>
    <property type="match status" value="1"/>
</dbReference>
<gene>
    <name evidence="8" type="ORF">V8G54_011201</name>
</gene>
<dbReference type="GO" id="GO:0004497">
    <property type="term" value="F:monooxygenase activity"/>
    <property type="evidence" value="ECO:0007669"/>
    <property type="project" value="UniProtKB-KW"/>
</dbReference>
<dbReference type="GO" id="GO:0016705">
    <property type="term" value="F:oxidoreductase activity, acting on paired donors, with incorporation or reduction of molecular oxygen"/>
    <property type="evidence" value="ECO:0007669"/>
    <property type="project" value="InterPro"/>
</dbReference>
<evidence type="ECO:0000256" key="4">
    <source>
        <dbReference type="ARBA" id="ARBA00022723"/>
    </source>
</evidence>
<dbReference type="SUPFAM" id="SSF48264">
    <property type="entry name" value="Cytochrome P450"/>
    <property type="match status" value="1"/>
</dbReference>
<dbReference type="Proteomes" id="UP001374535">
    <property type="component" value="Chromosome 4"/>
</dbReference>
<dbReference type="GO" id="GO:0020037">
    <property type="term" value="F:heme binding"/>
    <property type="evidence" value="ECO:0007669"/>
    <property type="project" value="InterPro"/>
</dbReference>